<comment type="caution">
    <text evidence="2">The sequence shown here is derived from an EMBL/GenBank/DDBJ whole genome shotgun (WGS) entry which is preliminary data.</text>
</comment>
<name>A0A5R9EJ17_9ACTN</name>
<evidence type="ECO:0000256" key="1">
    <source>
        <dbReference type="SAM" id="MobiDB-lite"/>
    </source>
</evidence>
<feature type="region of interest" description="Disordered" evidence="1">
    <location>
        <begin position="1"/>
        <end position="24"/>
    </location>
</feature>
<dbReference type="RefSeq" id="WP_138057122.1">
    <property type="nucleotide sequence ID" value="NZ_VAWE01000001.1"/>
</dbReference>
<evidence type="ECO:0000313" key="2">
    <source>
        <dbReference type="EMBL" id="TLQ47843.1"/>
    </source>
</evidence>
<dbReference type="EMBL" id="VAWE01000001">
    <property type="protein sequence ID" value="TLQ47843.1"/>
    <property type="molecule type" value="Genomic_DNA"/>
</dbReference>
<dbReference type="Proteomes" id="UP000305921">
    <property type="component" value="Unassembled WGS sequence"/>
</dbReference>
<organism evidence="2 3">
    <name type="scientific">Streptomyces marianii</name>
    <dbReference type="NCBI Taxonomy" id="1817406"/>
    <lineage>
        <taxon>Bacteria</taxon>
        <taxon>Bacillati</taxon>
        <taxon>Actinomycetota</taxon>
        <taxon>Actinomycetes</taxon>
        <taxon>Kitasatosporales</taxon>
        <taxon>Streptomycetaceae</taxon>
        <taxon>Streptomyces</taxon>
    </lineage>
</organism>
<accession>A0A5R9EJ17</accession>
<reference evidence="2 3" key="1">
    <citation type="submission" date="2019-05" db="EMBL/GenBank/DDBJ databases">
        <title>Streptomyces marianii sp. nov., a novel marine actinomycete from southern coast of India.</title>
        <authorList>
            <person name="Iniyan A.M."/>
            <person name="Wink J."/>
            <person name="Ramprasad E."/>
            <person name="Ramana C.V."/>
            <person name="Bunk B."/>
            <person name="Sproer C."/>
            <person name="Joseph F.-J.R.S."/>
            <person name="Vincent S.G.P."/>
        </authorList>
    </citation>
    <scope>NUCLEOTIDE SEQUENCE [LARGE SCALE GENOMIC DNA]</scope>
    <source>
        <strain evidence="2 3">ICN19</strain>
    </source>
</reference>
<dbReference type="AlphaFoldDB" id="A0A5R9EJ17"/>
<keyword evidence="3" id="KW-1185">Reference proteome</keyword>
<protein>
    <submittedName>
        <fullName evidence="2">Uncharacterized protein</fullName>
    </submittedName>
</protein>
<gene>
    <name evidence="2" type="ORF">FEF34_37410</name>
</gene>
<proteinExistence type="predicted"/>
<feature type="compositionally biased region" description="Low complexity" evidence="1">
    <location>
        <begin position="1"/>
        <end position="11"/>
    </location>
</feature>
<evidence type="ECO:0000313" key="3">
    <source>
        <dbReference type="Proteomes" id="UP000305921"/>
    </source>
</evidence>
<sequence>MAADQGGVAVEGRARGGRRREQRDPYVLGGVPEIREVHVALVDLLVALVQKINVHGVSPGPPGPRGRMARRRIDLAVGLLG</sequence>